<name>A0A3G2T3B0_9GAMM</name>
<proteinExistence type="predicted"/>
<dbReference type="AlphaFoldDB" id="A0A3G2T3B0"/>
<evidence type="ECO:0000313" key="1">
    <source>
        <dbReference type="EMBL" id="AYO54197.1"/>
    </source>
</evidence>
<organism evidence="1 2">
    <name type="scientific">Acinetobacter wuhouensis</name>
    <dbReference type="NCBI Taxonomy" id="1879050"/>
    <lineage>
        <taxon>Bacteria</taxon>
        <taxon>Pseudomonadati</taxon>
        <taxon>Pseudomonadota</taxon>
        <taxon>Gammaproteobacteria</taxon>
        <taxon>Moraxellales</taxon>
        <taxon>Moraxellaceae</taxon>
        <taxon>Acinetobacter</taxon>
    </lineage>
</organism>
<dbReference type="EMBL" id="CP033133">
    <property type="protein sequence ID" value="AYO54197.1"/>
    <property type="molecule type" value="Genomic_DNA"/>
</dbReference>
<gene>
    <name evidence="1" type="ORF">CDG68_11375</name>
</gene>
<dbReference type="Proteomes" id="UP000279962">
    <property type="component" value="Chromosome"/>
</dbReference>
<protein>
    <submittedName>
        <fullName evidence="1">Uncharacterized protein</fullName>
    </submittedName>
</protein>
<sequence length="140" mass="15601">MSNFFAVRAEIAKKLEEIPEFKKIYTPINIGSTSELSQITPCAHVNYLRIRKVDEAGRGSLNALKQEWDITIVERHAASQLSDGSKAIDQAGELASMVISLLSGWKPESSTRPLSLVRISEDFSPTCVYITMVFESSFFI</sequence>
<accession>A0A3G2T3B0</accession>
<evidence type="ECO:0000313" key="2">
    <source>
        <dbReference type="Proteomes" id="UP000279962"/>
    </source>
</evidence>
<reference evidence="1 2" key="1">
    <citation type="submission" date="2018-10" db="EMBL/GenBank/DDBJ databases">
        <title>The complete genome of Acinetobacter wuhouensis strain WCHAW010062.</title>
        <authorList>
            <person name="Hu Y."/>
            <person name="Long H."/>
            <person name="Feng Y."/>
            <person name="Zong Z."/>
        </authorList>
    </citation>
    <scope>NUCLEOTIDE SEQUENCE [LARGE SCALE GENOMIC DNA]</scope>
    <source>
        <strain evidence="1 2">WCHAW010062</strain>
    </source>
</reference>
<dbReference type="RefSeq" id="WP_087554257.1">
    <property type="nucleotide sequence ID" value="NZ_CP033133.1"/>
</dbReference>
<dbReference type="InterPro" id="IPR056912">
    <property type="entry name" value="Phage_JBD30_tail_term-like"/>
</dbReference>
<dbReference type="Pfam" id="PF23840">
    <property type="entry name" value="Phage_tail_terminator"/>
    <property type="match status" value="1"/>
</dbReference>